<reference evidence="1" key="1">
    <citation type="submission" date="2021-01" db="EMBL/GenBank/DDBJ databases">
        <title>Chromosome-level genome assembly of a human fungal pathogen reveals clustering of transcriptionally co-regulated genes.</title>
        <authorList>
            <person name="Voorhies M."/>
            <person name="Cohen S."/>
            <person name="Shea T.P."/>
            <person name="Petrus S."/>
            <person name="Munoz J.F."/>
            <person name="Poplawski S."/>
            <person name="Goldman W.E."/>
            <person name="Michael T."/>
            <person name="Cuomo C.A."/>
            <person name="Sil A."/>
            <person name="Beyhan S."/>
        </authorList>
    </citation>
    <scope>NUCLEOTIDE SEQUENCE</scope>
    <source>
        <strain evidence="1">H88</strain>
    </source>
</reference>
<dbReference type="AlphaFoldDB" id="A0A8A1LAS5"/>
<accession>A0A8A1LAS5</accession>
<name>A0A8A1LAS5_AJEC8</name>
<evidence type="ECO:0000313" key="2">
    <source>
        <dbReference type="Proteomes" id="UP000663419"/>
    </source>
</evidence>
<evidence type="ECO:0000313" key="1">
    <source>
        <dbReference type="EMBL" id="QSS49544.1"/>
    </source>
</evidence>
<protein>
    <submittedName>
        <fullName evidence="1">Uncharacterized protein</fullName>
    </submittedName>
</protein>
<organism evidence="1 2">
    <name type="scientific">Ajellomyces capsulatus (strain H88)</name>
    <name type="common">Darling's disease fungus</name>
    <name type="synonym">Histoplasma capsulatum</name>
    <dbReference type="NCBI Taxonomy" id="544711"/>
    <lineage>
        <taxon>Eukaryota</taxon>
        <taxon>Fungi</taxon>
        <taxon>Dikarya</taxon>
        <taxon>Ascomycota</taxon>
        <taxon>Pezizomycotina</taxon>
        <taxon>Eurotiomycetes</taxon>
        <taxon>Eurotiomycetidae</taxon>
        <taxon>Onygenales</taxon>
        <taxon>Ajellomycetaceae</taxon>
        <taxon>Histoplasma</taxon>
    </lineage>
</organism>
<dbReference type="EMBL" id="CP069102">
    <property type="protein sequence ID" value="QSS49544.1"/>
    <property type="molecule type" value="Genomic_DNA"/>
</dbReference>
<gene>
    <name evidence="1" type="ORF">I7I53_09930</name>
</gene>
<proteinExistence type="predicted"/>
<dbReference type="VEuPathDB" id="FungiDB:I7I53_09930"/>
<sequence>MQRGHRSSQQMGNSIGELSIKLWQPGGSKLAARYRQVSIRIAAVTRRDYATPCTPACSSGKLVEGKFRRPGGTLLRLANHNNNNYNNRSNLTMVRTVMAGTKKYVLVDCASSDGSTSSNTSTP</sequence>
<dbReference type="Proteomes" id="UP000663419">
    <property type="component" value="Chromosome 1"/>
</dbReference>